<dbReference type="InterPro" id="IPR000805">
    <property type="entry name" value="Glyco_hydro_26"/>
</dbReference>
<feature type="domain" description="SLH" evidence="5">
    <location>
        <begin position="612"/>
        <end position="674"/>
    </location>
</feature>
<evidence type="ECO:0000256" key="2">
    <source>
        <dbReference type="ARBA" id="ARBA00022801"/>
    </source>
</evidence>
<dbReference type="GO" id="GO:0006080">
    <property type="term" value="P:substituted mannan metabolic process"/>
    <property type="evidence" value="ECO:0007669"/>
    <property type="project" value="InterPro"/>
</dbReference>
<dbReference type="GO" id="GO:0016985">
    <property type="term" value="F:mannan endo-1,4-beta-mannosidase activity"/>
    <property type="evidence" value="ECO:0007669"/>
    <property type="project" value="InterPro"/>
</dbReference>
<dbReference type="Pfam" id="PF02156">
    <property type="entry name" value="Glyco_hydro_26"/>
    <property type="match status" value="1"/>
</dbReference>
<name>A0AAT9LAW6_9FIRM</name>
<sequence>MRSLSKILACLVLGGLLLALFPSAAYARLNAYEWKLMQTLQEAEASGDTATMVKVLLELIDIEERYDDLDSHQRLAPYYQKLGRYYDSIGEFQKARECFLKAGFHWRAMNAPESALADDARARQLNIELELFREVPAQDLPGYPLALHEPAWGTYLGGHFPLDGNVGIKYSRVPLYYGKPHAILEYVEWGNPVPNNTLGQVRQLGVPLELALQPASGLENVKEDSYIRNLLTQLNSLGVPVFLRFGGEMNGGWVIWGKNPSVFIEKFRLVADLAHKIAPNVAMVFCPNHVPEDYEKYYPGDEYVDWIGVNFYSDYYMAGDPHLPETTQAIFQAGKKANPVDKLIKIYEMFSDRKPIMIGEFGVSHYSVSTKEDCLDWGLNQLSQVYGYLPLKFPRIKAVFYFSADQGSPDYKPSNRWSNYSLGREQFRSRYLEVTKSPYYLSGKDRVSPVRYASLQEAGLIPGENKILAYVRLPYPFAGKVRYEFDGKIVGEADYAPFAISLNIPENLEGIHLLTVRTWYAGGKEGPAKTYAIDGETLRVHPLSGDQVPVAAFSDLEGHWAFREIEKLTGLGILKGYGDGSFRPDGPITRAEFLKVLFEVAGITAKTPETEPVSPYETSHWAAALIDAARERKVIRDSRGLDIAGTFLPDEPCPRWEMAVYAARAIGLRPKDVARTSFSDDSEIPEEWKGTIQAAVDAGLIRGLDGRRFGPRESMTRAQACVMAVRIMRYLSSVK</sequence>
<dbReference type="PANTHER" id="PTHR40079:SF4">
    <property type="entry name" value="GH26 DOMAIN-CONTAINING PROTEIN-RELATED"/>
    <property type="match status" value="1"/>
</dbReference>
<feature type="domain" description="SLH" evidence="5">
    <location>
        <begin position="548"/>
        <end position="611"/>
    </location>
</feature>
<reference evidence="7" key="1">
    <citation type="submission" date="2020-10" db="EMBL/GenBank/DDBJ databases">
        <authorList>
            <person name="Kadnikov V."/>
            <person name="Beletsky A.V."/>
            <person name="Mardanov A.V."/>
            <person name="Karnachuk O.V."/>
            <person name="Ravin N.V."/>
        </authorList>
    </citation>
    <scope>NUCLEOTIDE SEQUENCE</scope>
    <source>
        <strain evidence="7">Bu02</strain>
    </source>
</reference>
<dbReference type="AlphaFoldDB" id="A0AAT9LAW6"/>
<dbReference type="InterPro" id="IPR017853">
    <property type="entry name" value="GH"/>
</dbReference>
<evidence type="ECO:0000313" key="7">
    <source>
        <dbReference type="EMBL" id="QUL98246.1"/>
    </source>
</evidence>
<evidence type="ECO:0000259" key="5">
    <source>
        <dbReference type="PROSITE" id="PS51272"/>
    </source>
</evidence>
<dbReference type="EMBL" id="CP062796">
    <property type="protein sequence ID" value="QUL98246.1"/>
    <property type="molecule type" value="Genomic_DNA"/>
</dbReference>
<evidence type="ECO:0000256" key="4">
    <source>
        <dbReference type="PROSITE-ProRule" id="PRU01100"/>
    </source>
</evidence>
<dbReference type="Gene3D" id="3.20.20.80">
    <property type="entry name" value="Glycosidases"/>
    <property type="match status" value="1"/>
</dbReference>
<organism evidence="7">
    <name type="scientific">Candidatus Fermentithermobacillus carboniphilus</name>
    <dbReference type="NCBI Taxonomy" id="3085328"/>
    <lineage>
        <taxon>Bacteria</taxon>
        <taxon>Bacillati</taxon>
        <taxon>Bacillota</taxon>
        <taxon>Candidatus Fermentithermobacillia</taxon>
        <taxon>Candidatus Fermentithermobacillales</taxon>
        <taxon>Candidatus Fermentithermobacillaceae</taxon>
        <taxon>Candidatus Fermentithermobacillus</taxon>
    </lineage>
</organism>
<protein>
    <submittedName>
        <fullName evidence="7">S-layer homology domain-containing protein</fullName>
    </submittedName>
</protein>
<accession>A0AAT9LAW6</accession>
<evidence type="ECO:0000256" key="3">
    <source>
        <dbReference type="ARBA" id="ARBA00023295"/>
    </source>
</evidence>
<dbReference type="PROSITE" id="PS51764">
    <property type="entry name" value="GH26"/>
    <property type="match status" value="1"/>
</dbReference>
<feature type="domain" description="GH26" evidence="6">
    <location>
        <begin position="80"/>
        <end position="444"/>
    </location>
</feature>
<gene>
    <name evidence="7" type="ORF">IMF26_09460</name>
</gene>
<feature type="active site" description="Proton donor" evidence="4">
    <location>
        <position position="248"/>
    </location>
</feature>
<dbReference type="Pfam" id="PF00395">
    <property type="entry name" value="SLH"/>
    <property type="match status" value="2"/>
</dbReference>
<keyword evidence="2 4" id="KW-0378">Hydrolase</keyword>
<dbReference type="InterPro" id="IPR001119">
    <property type="entry name" value="SLH_dom"/>
</dbReference>
<evidence type="ECO:0000256" key="1">
    <source>
        <dbReference type="ARBA" id="ARBA00007754"/>
    </source>
</evidence>
<evidence type="ECO:0000259" key="6">
    <source>
        <dbReference type="PROSITE" id="PS51764"/>
    </source>
</evidence>
<dbReference type="PROSITE" id="PS51272">
    <property type="entry name" value="SLH"/>
    <property type="match status" value="3"/>
</dbReference>
<dbReference type="KEGG" id="fcz:IMF26_09460"/>
<dbReference type="SUPFAM" id="SSF51445">
    <property type="entry name" value="(Trans)glycosidases"/>
    <property type="match status" value="1"/>
</dbReference>
<feature type="active site" description="Nucleophile" evidence="4">
    <location>
        <position position="360"/>
    </location>
</feature>
<keyword evidence="3 4" id="KW-0326">Glycosidase</keyword>
<comment type="similarity">
    <text evidence="1 4">Belongs to the glycosyl hydrolase 26 family.</text>
</comment>
<dbReference type="PANTHER" id="PTHR40079">
    <property type="entry name" value="MANNAN ENDO-1,4-BETA-MANNOSIDASE E-RELATED"/>
    <property type="match status" value="1"/>
</dbReference>
<feature type="domain" description="SLH" evidence="5">
    <location>
        <begin position="675"/>
        <end position="735"/>
    </location>
</feature>
<proteinExistence type="inferred from homology"/>
<dbReference type="InterPro" id="IPR022790">
    <property type="entry name" value="GH26_dom"/>
</dbReference>
<reference evidence="7" key="2">
    <citation type="journal article" date="2023" name="Biology">
        <title>Prokaryotic Life Associated with Coal-Fire Gas Vents Revealed by Metagenomics.</title>
        <authorList>
            <person name="Kadnikov V.V."/>
            <person name="Mardanov A.V."/>
            <person name="Beletsky A.V."/>
            <person name="Karnachuk O.V."/>
            <person name="Ravin N.V."/>
        </authorList>
    </citation>
    <scope>NUCLEOTIDE SEQUENCE</scope>
    <source>
        <strain evidence="7">Bu02</strain>
    </source>
</reference>